<dbReference type="InterPro" id="IPR010982">
    <property type="entry name" value="Lambda_DNA-bd_dom_sf"/>
</dbReference>
<protein>
    <submittedName>
        <fullName evidence="5">LacI family transcriptional regulator</fullName>
    </submittedName>
</protein>
<evidence type="ECO:0000259" key="4">
    <source>
        <dbReference type="PROSITE" id="PS50932"/>
    </source>
</evidence>
<dbReference type="SUPFAM" id="SSF53822">
    <property type="entry name" value="Periplasmic binding protein-like I"/>
    <property type="match status" value="1"/>
</dbReference>
<keyword evidence="6" id="KW-1185">Reference proteome</keyword>
<dbReference type="CDD" id="cd01392">
    <property type="entry name" value="HTH_LacI"/>
    <property type="match status" value="1"/>
</dbReference>
<accession>A0A2M8WVX4</accession>
<dbReference type="PRINTS" id="PR00036">
    <property type="entry name" value="HTHLACI"/>
</dbReference>
<dbReference type="CDD" id="cd06267">
    <property type="entry name" value="PBP1_LacI_sugar_binding-like"/>
    <property type="match status" value="1"/>
</dbReference>
<dbReference type="OrthoDB" id="4268837at2"/>
<evidence type="ECO:0000313" key="5">
    <source>
        <dbReference type="EMBL" id="PJI95066.1"/>
    </source>
</evidence>
<feature type="domain" description="HTH lacI-type" evidence="4">
    <location>
        <begin position="13"/>
        <end position="67"/>
    </location>
</feature>
<comment type="caution">
    <text evidence="5">The sequence shown here is derived from an EMBL/GenBank/DDBJ whole genome shotgun (WGS) entry which is preliminary data.</text>
</comment>
<evidence type="ECO:0000256" key="3">
    <source>
        <dbReference type="ARBA" id="ARBA00023163"/>
    </source>
</evidence>
<proteinExistence type="predicted"/>
<dbReference type="InterPro" id="IPR046335">
    <property type="entry name" value="LacI/GalR-like_sensor"/>
</dbReference>
<dbReference type="SMART" id="SM00354">
    <property type="entry name" value="HTH_LACI"/>
    <property type="match status" value="1"/>
</dbReference>
<dbReference type="AlphaFoldDB" id="A0A2M8WVX4"/>
<keyword evidence="2" id="KW-0238">DNA-binding</keyword>
<keyword evidence="1" id="KW-0805">Transcription regulation</keyword>
<evidence type="ECO:0000313" key="6">
    <source>
        <dbReference type="Proteomes" id="UP000231586"/>
    </source>
</evidence>
<dbReference type="PANTHER" id="PTHR30146">
    <property type="entry name" value="LACI-RELATED TRANSCRIPTIONAL REPRESSOR"/>
    <property type="match status" value="1"/>
</dbReference>
<name>A0A2M8WVX4_9MICO</name>
<dbReference type="Gene3D" id="1.10.260.40">
    <property type="entry name" value="lambda repressor-like DNA-binding domains"/>
    <property type="match status" value="1"/>
</dbReference>
<dbReference type="Proteomes" id="UP000231586">
    <property type="component" value="Unassembled WGS sequence"/>
</dbReference>
<sequence>MSDDLMARPTGTPTLEDVARVAGVSRASVSRVVNGKDGVAPHIVEAVQRAVAEIRYVPNTAARSLVTRRAGSLAIVVSGAEPSGAPSPDDVYGDPFFGRLTSAMVRAVAPRDVQPVLMIAETDDERHRVEAFLARGGADGALLVSTDPADPLPRQLLDAGRRVVVFAQPAHGLGVSFVDVAHRAGARLAADHLVGRGCRDVAVISGPLDVPAASERLAGFCDAMTAAGRPYVPVASGNFTLESGETAMRELLERHPTIDGVFAANDLMALGALHALAAAGRRVPDDVAVVGFDDASPARYSRPALTTVRQPLEEMATAMVDLLLGQLDGTAPATASRIFEPTLTVRASA</sequence>
<organism evidence="5 6">
    <name type="scientific">Luteimicrobium subarcticum</name>
    <dbReference type="NCBI Taxonomy" id="620910"/>
    <lineage>
        <taxon>Bacteria</taxon>
        <taxon>Bacillati</taxon>
        <taxon>Actinomycetota</taxon>
        <taxon>Actinomycetes</taxon>
        <taxon>Micrococcales</taxon>
        <taxon>Luteimicrobium</taxon>
    </lineage>
</organism>
<dbReference type="PROSITE" id="PS00356">
    <property type="entry name" value="HTH_LACI_1"/>
    <property type="match status" value="1"/>
</dbReference>
<reference evidence="5 6" key="1">
    <citation type="submission" date="2017-11" db="EMBL/GenBank/DDBJ databases">
        <title>Genomic Encyclopedia of Archaeal and Bacterial Type Strains, Phase II (KMG-II): From Individual Species to Whole Genera.</title>
        <authorList>
            <person name="Goeker M."/>
        </authorList>
    </citation>
    <scope>NUCLEOTIDE SEQUENCE [LARGE SCALE GENOMIC DNA]</scope>
    <source>
        <strain evidence="5 6">DSM 22413</strain>
    </source>
</reference>
<evidence type="ECO:0000256" key="2">
    <source>
        <dbReference type="ARBA" id="ARBA00023125"/>
    </source>
</evidence>
<dbReference type="PANTHER" id="PTHR30146:SF109">
    <property type="entry name" value="HTH-TYPE TRANSCRIPTIONAL REGULATOR GALS"/>
    <property type="match status" value="1"/>
</dbReference>
<gene>
    <name evidence="5" type="ORF">CLV34_0919</name>
</gene>
<dbReference type="PROSITE" id="PS50932">
    <property type="entry name" value="HTH_LACI_2"/>
    <property type="match status" value="1"/>
</dbReference>
<dbReference type="GO" id="GO:0003700">
    <property type="term" value="F:DNA-binding transcription factor activity"/>
    <property type="evidence" value="ECO:0007669"/>
    <property type="project" value="TreeGrafter"/>
</dbReference>
<dbReference type="EMBL" id="PGTZ01000006">
    <property type="protein sequence ID" value="PJI95066.1"/>
    <property type="molecule type" value="Genomic_DNA"/>
</dbReference>
<dbReference type="Pfam" id="PF00356">
    <property type="entry name" value="LacI"/>
    <property type="match status" value="1"/>
</dbReference>
<dbReference type="SUPFAM" id="SSF47413">
    <property type="entry name" value="lambda repressor-like DNA-binding domains"/>
    <property type="match status" value="1"/>
</dbReference>
<dbReference type="Pfam" id="PF13377">
    <property type="entry name" value="Peripla_BP_3"/>
    <property type="match status" value="1"/>
</dbReference>
<dbReference type="InterPro" id="IPR028082">
    <property type="entry name" value="Peripla_BP_I"/>
</dbReference>
<dbReference type="Gene3D" id="3.40.50.2300">
    <property type="match status" value="2"/>
</dbReference>
<dbReference type="GO" id="GO:0000976">
    <property type="term" value="F:transcription cis-regulatory region binding"/>
    <property type="evidence" value="ECO:0007669"/>
    <property type="project" value="TreeGrafter"/>
</dbReference>
<dbReference type="InterPro" id="IPR000843">
    <property type="entry name" value="HTH_LacI"/>
</dbReference>
<evidence type="ECO:0000256" key="1">
    <source>
        <dbReference type="ARBA" id="ARBA00023015"/>
    </source>
</evidence>
<dbReference type="RefSeq" id="WP_100348989.1">
    <property type="nucleotide sequence ID" value="NZ_PGTZ01000006.1"/>
</dbReference>
<keyword evidence="3" id="KW-0804">Transcription</keyword>